<dbReference type="Proteomes" id="UP000811246">
    <property type="component" value="Chromosome 14"/>
</dbReference>
<name>A0A922AK08_CARIL</name>
<dbReference type="EMBL" id="CM031838">
    <property type="protein sequence ID" value="KAG6679125.1"/>
    <property type="molecule type" value="Genomic_DNA"/>
</dbReference>
<accession>A0A922AK08</accession>
<evidence type="ECO:0000313" key="1">
    <source>
        <dbReference type="EMBL" id="KAG6679125.1"/>
    </source>
</evidence>
<reference evidence="1" key="1">
    <citation type="submission" date="2021-01" db="EMBL/GenBank/DDBJ databases">
        <authorList>
            <person name="Lovell J.T."/>
            <person name="Bentley N."/>
            <person name="Bhattarai G."/>
            <person name="Jenkins J.W."/>
            <person name="Sreedasyam A."/>
            <person name="Alarcon Y."/>
            <person name="Bock C."/>
            <person name="Boston L."/>
            <person name="Carlson J."/>
            <person name="Cervantes K."/>
            <person name="Clermont K."/>
            <person name="Krom N."/>
            <person name="Kubenka K."/>
            <person name="Mamidi S."/>
            <person name="Mattison C."/>
            <person name="Monteros M."/>
            <person name="Pisani C."/>
            <person name="Plott C."/>
            <person name="Rajasekar S."/>
            <person name="Rhein H.S."/>
            <person name="Rohla C."/>
            <person name="Song M."/>
            <person name="Hilaire R.S."/>
            <person name="Shu S."/>
            <person name="Wells L."/>
            <person name="Wang X."/>
            <person name="Webber J."/>
            <person name="Heerema R.J."/>
            <person name="Klein P."/>
            <person name="Conner P."/>
            <person name="Grauke L."/>
            <person name="Grimwood J."/>
            <person name="Schmutz J."/>
            <person name="Randall J.J."/>
        </authorList>
    </citation>
    <scope>NUCLEOTIDE SEQUENCE</scope>
    <source>
        <tissue evidence="1">Leaf</tissue>
    </source>
</reference>
<proteinExistence type="predicted"/>
<comment type="caution">
    <text evidence="1">The sequence shown here is derived from an EMBL/GenBank/DDBJ whole genome shotgun (WGS) entry which is preliminary data.</text>
</comment>
<evidence type="ECO:0000313" key="2">
    <source>
        <dbReference type="Proteomes" id="UP000811246"/>
    </source>
</evidence>
<protein>
    <submittedName>
        <fullName evidence="1">Uncharacterized protein</fullName>
    </submittedName>
</protein>
<sequence length="79" mass="9042">MDGYFCGICSPTGVNQISVFSIQASRYRRRTYCNCSVHIPCTTCCFLPCNVHIQLHFFPCCVINILFPFILNNIVKVLF</sequence>
<dbReference type="AlphaFoldDB" id="A0A922AK08"/>
<gene>
    <name evidence="1" type="ORF">I3842_14G115400</name>
</gene>
<organism evidence="1 2">
    <name type="scientific">Carya illinoinensis</name>
    <name type="common">Pecan</name>
    <dbReference type="NCBI Taxonomy" id="32201"/>
    <lineage>
        <taxon>Eukaryota</taxon>
        <taxon>Viridiplantae</taxon>
        <taxon>Streptophyta</taxon>
        <taxon>Embryophyta</taxon>
        <taxon>Tracheophyta</taxon>
        <taxon>Spermatophyta</taxon>
        <taxon>Magnoliopsida</taxon>
        <taxon>eudicotyledons</taxon>
        <taxon>Gunneridae</taxon>
        <taxon>Pentapetalae</taxon>
        <taxon>rosids</taxon>
        <taxon>fabids</taxon>
        <taxon>Fagales</taxon>
        <taxon>Juglandaceae</taxon>
        <taxon>Carya</taxon>
    </lineage>
</organism>